<feature type="region of interest" description="Disordered" evidence="1">
    <location>
        <begin position="20"/>
        <end position="210"/>
    </location>
</feature>
<feature type="compositionally biased region" description="Low complexity" evidence="1">
    <location>
        <begin position="37"/>
        <end position="49"/>
    </location>
</feature>
<dbReference type="Proteomes" id="UP000645828">
    <property type="component" value="Unassembled WGS sequence"/>
</dbReference>
<dbReference type="AlphaFoldDB" id="A0A811YGX5"/>
<feature type="compositionally biased region" description="Low complexity" evidence="1">
    <location>
        <begin position="121"/>
        <end position="134"/>
    </location>
</feature>
<evidence type="ECO:0000313" key="3">
    <source>
        <dbReference type="Proteomes" id="UP000645828"/>
    </source>
</evidence>
<sequence>MSGETCTGGTILAAGAVRGRLATSTHARPRGGGGAALRGARASRRPPGSAREEPARRARGFAERVRLSKHTGPRALAAGSAARGPRAGEAAPTTPRPRSPARSGRNGLPGWAGNPAETDAPGRGAAAPGARRAAWPPPAPGLSLPAAPRSSPPLPRGCRITAGSRGGSQLGPAGPCPGSLGTLPDASARPGWGDACPTASVPPEEAVRAP</sequence>
<evidence type="ECO:0000256" key="1">
    <source>
        <dbReference type="SAM" id="MobiDB-lite"/>
    </source>
</evidence>
<gene>
    <name evidence="2" type="ORF">NYPRO_LOCUS8574</name>
</gene>
<protein>
    <submittedName>
        <fullName evidence="2">(raccoon dog) hypothetical protein</fullName>
    </submittedName>
</protein>
<proteinExistence type="predicted"/>
<feature type="compositionally biased region" description="Basic and acidic residues" evidence="1">
    <location>
        <begin position="50"/>
        <end position="66"/>
    </location>
</feature>
<accession>A0A811YGX5</accession>
<name>A0A811YGX5_NYCPR</name>
<organism evidence="2 3">
    <name type="scientific">Nyctereutes procyonoides</name>
    <name type="common">Raccoon dog</name>
    <name type="synonym">Canis procyonoides</name>
    <dbReference type="NCBI Taxonomy" id="34880"/>
    <lineage>
        <taxon>Eukaryota</taxon>
        <taxon>Metazoa</taxon>
        <taxon>Chordata</taxon>
        <taxon>Craniata</taxon>
        <taxon>Vertebrata</taxon>
        <taxon>Euteleostomi</taxon>
        <taxon>Mammalia</taxon>
        <taxon>Eutheria</taxon>
        <taxon>Laurasiatheria</taxon>
        <taxon>Carnivora</taxon>
        <taxon>Caniformia</taxon>
        <taxon>Canidae</taxon>
        <taxon>Nyctereutes</taxon>
    </lineage>
</organism>
<dbReference type="EMBL" id="CAJHUB010000676">
    <property type="protein sequence ID" value="CAD7675779.1"/>
    <property type="molecule type" value="Genomic_DNA"/>
</dbReference>
<feature type="compositionally biased region" description="Low complexity" evidence="1">
    <location>
        <begin position="73"/>
        <end position="93"/>
    </location>
</feature>
<reference evidence="2" key="1">
    <citation type="submission" date="2020-12" db="EMBL/GenBank/DDBJ databases">
        <authorList>
            <consortium name="Molecular Ecology Group"/>
        </authorList>
    </citation>
    <scope>NUCLEOTIDE SEQUENCE</scope>
    <source>
        <strain evidence="2">TBG_1078</strain>
    </source>
</reference>
<comment type="caution">
    <text evidence="2">The sequence shown here is derived from an EMBL/GenBank/DDBJ whole genome shotgun (WGS) entry which is preliminary data.</text>
</comment>
<keyword evidence="3" id="KW-1185">Reference proteome</keyword>
<evidence type="ECO:0000313" key="2">
    <source>
        <dbReference type="EMBL" id="CAD7675779.1"/>
    </source>
</evidence>